<dbReference type="Pfam" id="PF02896">
    <property type="entry name" value="PEP-utilizers_C"/>
    <property type="match status" value="1"/>
</dbReference>
<dbReference type="Gene3D" id="3.50.30.10">
    <property type="entry name" value="Phosphohistidine domain"/>
    <property type="match status" value="1"/>
</dbReference>
<comment type="catalytic activity">
    <reaction evidence="14 15">
        <text>pyruvate + ATP + H2O = phosphoenolpyruvate + AMP + phosphate + 2 H(+)</text>
        <dbReference type="Rhea" id="RHEA:11364"/>
        <dbReference type="ChEBI" id="CHEBI:15361"/>
        <dbReference type="ChEBI" id="CHEBI:15377"/>
        <dbReference type="ChEBI" id="CHEBI:15378"/>
        <dbReference type="ChEBI" id="CHEBI:30616"/>
        <dbReference type="ChEBI" id="CHEBI:43474"/>
        <dbReference type="ChEBI" id="CHEBI:58702"/>
        <dbReference type="ChEBI" id="CHEBI:456215"/>
        <dbReference type="EC" id="2.7.9.2"/>
    </reaction>
</comment>
<sequence>MTYRFIRFFEELGIDDVPLVGGKNASLGEMYRALTSQGIRVPNGFAITAQGYKYVLDQAGAWEKLHEVLDDLDPDDVEDLRRRGAEARRIVYEAGIPEDLRAEILDAYHRLAREYGDGDLSVAVRSSATAEDLPTASFAGQQETYLNIRGDEALIEAVRRCFASLFTNRAIHYRIDQGFDHFKVYLSVGVQKMVRSDLAASGVMFSIDTETGFREAVFITAAYGLGETVVQGAVDPDEFYVFKPTFREGYRAVLRRRLGAKKIKMVLAVGGDRQTTRIVPTPKADQQRFCISDDDVLVLADYAIKVEDHYGRPMDMEWAKDGPDGQLYLVQARPETVASQKNYAVLEEYRLTGTGRVLAEGRAVGTRIAAGAARVIPDVEHLSRFRPGEVLVADMTTPDWEPVMKTAAAIVTNRGGRTCHAAIIARELGIPAVVGTGNATEVLEDGQTVTVSCAEGDVGRVYEGEIPFEVEKIDLSQLPKPKTELMVNLGNPEIAFQTSFLPAEGVGLARMEFIINEYIKVHPMALVHPEKVEDQGERKAIEKLTRGYDDPREFFVRTLAEGVGTIAAAFWPRPVVVRMSDFKTNEYASLLGGRWFEPVEANPMLGFRGAARYAHPAYAEGFALECAAMKRVREVMGLKNVILMLPFVRRVDEAERVLAKMAELGLKRGGDGLKIYCMCEIPNNVVLIDRFAKHFDGFSIGSNDLTQLTLGVDRDSELVAFDYDERDEGVKAMIRLAIEGCRRNGVHSGICGQAPSDYPEMAEFLVECGIDAMSLNPDSLLRTLRRVVEVERRLTGHPDSGS</sequence>
<evidence type="ECO:0000256" key="6">
    <source>
        <dbReference type="ARBA" id="ARBA00021623"/>
    </source>
</evidence>
<feature type="domain" description="Pyruvate phosphate dikinase AMP/ATP-binding" evidence="17">
    <location>
        <begin position="18"/>
        <end position="343"/>
    </location>
</feature>
<dbReference type="NCBIfam" id="TIGR01418">
    <property type="entry name" value="PEP_synth"/>
    <property type="match status" value="1"/>
</dbReference>
<keyword evidence="20" id="KW-1185">Reference proteome</keyword>
<dbReference type="Pfam" id="PF00391">
    <property type="entry name" value="PEP-utilizers"/>
    <property type="match status" value="1"/>
</dbReference>
<evidence type="ECO:0000256" key="14">
    <source>
        <dbReference type="ARBA" id="ARBA00047700"/>
    </source>
</evidence>
<dbReference type="SUPFAM" id="SSF51621">
    <property type="entry name" value="Phosphoenolpyruvate/pyruvate domain"/>
    <property type="match status" value="1"/>
</dbReference>
<evidence type="ECO:0000256" key="7">
    <source>
        <dbReference type="ARBA" id="ARBA00022679"/>
    </source>
</evidence>
<evidence type="ECO:0000256" key="3">
    <source>
        <dbReference type="ARBA" id="ARBA00004742"/>
    </source>
</evidence>
<dbReference type="GO" id="GO:0008986">
    <property type="term" value="F:pyruvate, water dikinase activity"/>
    <property type="evidence" value="ECO:0007669"/>
    <property type="project" value="UniProtKB-EC"/>
</dbReference>
<evidence type="ECO:0000256" key="4">
    <source>
        <dbReference type="ARBA" id="ARBA00007837"/>
    </source>
</evidence>
<dbReference type="Proteomes" id="UP001321825">
    <property type="component" value="Chromosome"/>
</dbReference>
<evidence type="ECO:0000256" key="8">
    <source>
        <dbReference type="ARBA" id="ARBA00022723"/>
    </source>
</evidence>
<dbReference type="KEGG" id="mcau:MIT9_P2189"/>
<dbReference type="InterPro" id="IPR002192">
    <property type="entry name" value="PPDK_AMP/ATP-bd"/>
</dbReference>
<feature type="domain" description="PEP-utilising enzyme C-terminal" evidence="18">
    <location>
        <begin position="479"/>
        <end position="789"/>
    </location>
</feature>
<dbReference type="FunFam" id="3.50.30.10:FF:000002">
    <property type="entry name" value="Phosphoenolpyruvate synthase"/>
    <property type="match status" value="1"/>
</dbReference>
<dbReference type="PANTHER" id="PTHR43030">
    <property type="entry name" value="PHOSPHOENOLPYRUVATE SYNTHASE"/>
    <property type="match status" value="1"/>
</dbReference>
<accession>A0AAU9C4D1</accession>
<dbReference type="Gene3D" id="3.30.470.20">
    <property type="entry name" value="ATP-grasp fold, B domain"/>
    <property type="match status" value="1"/>
</dbReference>
<proteinExistence type="inferred from homology"/>
<comment type="pathway">
    <text evidence="3 15">Carbohydrate biosynthesis; gluconeogenesis.</text>
</comment>
<dbReference type="InterPro" id="IPR006319">
    <property type="entry name" value="PEP_synth"/>
</dbReference>
<evidence type="ECO:0000256" key="1">
    <source>
        <dbReference type="ARBA" id="ARBA00001946"/>
    </source>
</evidence>
<comment type="similarity">
    <text evidence="4 15">Belongs to the PEP-utilizing enzyme family.</text>
</comment>
<dbReference type="InterPro" id="IPR008279">
    <property type="entry name" value="PEP-util_enz_mobile_dom"/>
</dbReference>
<dbReference type="GO" id="GO:0046872">
    <property type="term" value="F:metal ion binding"/>
    <property type="evidence" value="ECO:0007669"/>
    <property type="project" value="UniProtKB-KW"/>
</dbReference>
<dbReference type="InterPro" id="IPR036637">
    <property type="entry name" value="Phosphohistidine_dom_sf"/>
</dbReference>
<dbReference type="Gene3D" id="3.30.1490.20">
    <property type="entry name" value="ATP-grasp fold, A domain"/>
    <property type="match status" value="1"/>
</dbReference>
<reference evidence="20" key="1">
    <citation type="journal article" date="2024" name="Int. J. Syst. Evol. Microbiol.">
        <title>Methylomarinovum tepidoasis sp. nov., a moderately thermophilic methanotroph of the family Methylothermaceae isolated from a deep-sea hydrothermal field.</title>
        <authorList>
            <person name="Hirayama H."/>
            <person name="Takaki Y."/>
            <person name="Abe M."/>
            <person name="Miyazaki M."/>
            <person name="Uematsu K."/>
            <person name="Matsui Y."/>
            <person name="Takai K."/>
        </authorList>
    </citation>
    <scope>NUCLEOTIDE SEQUENCE [LARGE SCALE GENOMIC DNA]</scope>
    <source>
        <strain evidence="20">IT-9</strain>
    </source>
</reference>
<keyword evidence="11 15" id="KW-0067">ATP-binding</keyword>
<dbReference type="InterPro" id="IPR040442">
    <property type="entry name" value="Pyrv_kinase-like_dom_sf"/>
</dbReference>
<dbReference type="FunFam" id="3.30.470.20:FF:000017">
    <property type="entry name" value="Phosphoenolpyruvate synthase"/>
    <property type="match status" value="1"/>
</dbReference>
<keyword evidence="8 15" id="KW-0479">Metal-binding</keyword>
<evidence type="ECO:0000313" key="20">
    <source>
        <dbReference type="Proteomes" id="UP001321825"/>
    </source>
</evidence>
<dbReference type="InterPro" id="IPR018274">
    <property type="entry name" value="PEP_util_AS"/>
</dbReference>
<evidence type="ECO:0000259" key="17">
    <source>
        <dbReference type="Pfam" id="PF01326"/>
    </source>
</evidence>
<dbReference type="PIRSF" id="PIRSF000854">
    <property type="entry name" value="PEP_synthase"/>
    <property type="match status" value="1"/>
</dbReference>
<evidence type="ECO:0000256" key="10">
    <source>
        <dbReference type="ARBA" id="ARBA00022777"/>
    </source>
</evidence>
<dbReference type="AlphaFoldDB" id="A0AAU9C4D1"/>
<dbReference type="RefSeq" id="WP_317704998.1">
    <property type="nucleotide sequence ID" value="NZ_AP024714.1"/>
</dbReference>
<comment type="cofactor">
    <cofactor evidence="1 15">
        <name>Mg(2+)</name>
        <dbReference type="ChEBI" id="CHEBI:18420"/>
    </cofactor>
</comment>
<evidence type="ECO:0000256" key="11">
    <source>
        <dbReference type="ARBA" id="ARBA00022840"/>
    </source>
</evidence>
<dbReference type="PROSITE" id="PS00370">
    <property type="entry name" value="PEP_ENZYMES_PHOS_SITE"/>
    <property type="match status" value="1"/>
</dbReference>
<keyword evidence="7 15" id="KW-0808">Transferase</keyword>
<dbReference type="GO" id="GO:0005524">
    <property type="term" value="F:ATP binding"/>
    <property type="evidence" value="ECO:0007669"/>
    <property type="project" value="UniProtKB-KW"/>
</dbReference>
<evidence type="ECO:0000256" key="12">
    <source>
        <dbReference type="ARBA" id="ARBA00022842"/>
    </source>
</evidence>
<dbReference type="SUPFAM" id="SSF56059">
    <property type="entry name" value="Glutathione synthetase ATP-binding domain-like"/>
    <property type="match status" value="1"/>
</dbReference>
<gene>
    <name evidence="19" type="ORF">MIT9_P2189</name>
</gene>
<evidence type="ECO:0000256" key="5">
    <source>
        <dbReference type="ARBA" id="ARBA00011996"/>
    </source>
</evidence>
<evidence type="ECO:0000313" key="19">
    <source>
        <dbReference type="EMBL" id="BCX82603.1"/>
    </source>
</evidence>
<evidence type="ECO:0000259" key="18">
    <source>
        <dbReference type="Pfam" id="PF02896"/>
    </source>
</evidence>
<dbReference type="EC" id="2.7.9.2" evidence="5 15"/>
<dbReference type="InterPro" id="IPR013815">
    <property type="entry name" value="ATP_grasp_subdomain_1"/>
</dbReference>
<evidence type="ECO:0000256" key="2">
    <source>
        <dbReference type="ARBA" id="ARBA00002988"/>
    </source>
</evidence>
<dbReference type="InterPro" id="IPR000121">
    <property type="entry name" value="PEP_util_C"/>
</dbReference>
<keyword evidence="9 15" id="KW-0547">Nucleotide-binding</keyword>
<keyword evidence="19" id="KW-0670">Pyruvate</keyword>
<comment type="function">
    <text evidence="2 15">Catalyzes the phosphorylation of pyruvate to phosphoenolpyruvate.</text>
</comment>
<evidence type="ECO:0000256" key="15">
    <source>
        <dbReference type="PIRNR" id="PIRNR000854"/>
    </source>
</evidence>
<dbReference type="SUPFAM" id="SSF52009">
    <property type="entry name" value="Phosphohistidine domain"/>
    <property type="match status" value="1"/>
</dbReference>
<dbReference type="PANTHER" id="PTHR43030:SF1">
    <property type="entry name" value="PHOSPHOENOLPYRUVATE SYNTHASE"/>
    <property type="match status" value="1"/>
</dbReference>
<dbReference type="PROSITE" id="PS00742">
    <property type="entry name" value="PEP_ENZYMES_2"/>
    <property type="match status" value="1"/>
</dbReference>
<organism evidence="19 20">
    <name type="scientific">Methylomarinovum caldicuralii</name>
    <dbReference type="NCBI Taxonomy" id="438856"/>
    <lineage>
        <taxon>Bacteria</taxon>
        <taxon>Pseudomonadati</taxon>
        <taxon>Pseudomonadota</taxon>
        <taxon>Gammaproteobacteria</taxon>
        <taxon>Methylococcales</taxon>
        <taxon>Methylothermaceae</taxon>
        <taxon>Methylomarinovum</taxon>
    </lineage>
</organism>
<dbReference type="InterPro" id="IPR015813">
    <property type="entry name" value="Pyrv/PenolPyrv_kinase-like_dom"/>
</dbReference>
<feature type="domain" description="PEP-utilising enzyme mobile" evidence="16">
    <location>
        <begin position="386"/>
        <end position="456"/>
    </location>
</feature>
<name>A0AAU9C4D1_9GAMM</name>
<dbReference type="Gene3D" id="3.20.20.60">
    <property type="entry name" value="Phosphoenolpyruvate-binding domains"/>
    <property type="match status" value="1"/>
</dbReference>
<protein>
    <recommendedName>
        <fullName evidence="6 15">Phosphoenolpyruvate synthase</fullName>
        <shortName evidence="15">PEP synthase</shortName>
        <ecNumber evidence="5 15">2.7.9.2</ecNumber>
    </recommendedName>
    <alternativeName>
        <fullName evidence="13 15">Pyruvate, water dikinase</fullName>
    </alternativeName>
</protein>
<dbReference type="NCBIfam" id="NF005057">
    <property type="entry name" value="PRK06464.1"/>
    <property type="match status" value="1"/>
</dbReference>
<dbReference type="Pfam" id="PF01326">
    <property type="entry name" value="PPDK_N"/>
    <property type="match status" value="1"/>
</dbReference>
<evidence type="ECO:0000259" key="16">
    <source>
        <dbReference type="Pfam" id="PF00391"/>
    </source>
</evidence>
<keyword evidence="12 15" id="KW-0460">Magnesium</keyword>
<keyword evidence="10 15" id="KW-0418">Kinase</keyword>
<dbReference type="InterPro" id="IPR023151">
    <property type="entry name" value="PEP_util_CS"/>
</dbReference>
<evidence type="ECO:0000256" key="13">
    <source>
        <dbReference type="ARBA" id="ARBA00033470"/>
    </source>
</evidence>
<dbReference type="EMBL" id="AP024714">
    <property type="protein sequence ID" value="BCX82603.1"/>
    <property type="molecule type" value="Genomic_DNA"/>
</dbReference>
<evidence type="ECO:0000256" key="9">
    <source>
        <dbReference type="ARBA" id="ARBA00022741"/>
    </source>
</evidence>
<dbReference type="FunFam" id="3.30.1490.20:FF:000010">
    <property type="entry name" value="Phosphoenolpyruvate synthase"/>
    <property type="match status" value="1"/>
</dbReference>